<sequence length="130" mass="13704">MRTQLTRFIISGVIAAVVDFGVTAALLNLAGWSDFAGKTGGWVLGTLTAYLINARWTFRAAPTVARTAAVAVLYLATYATQTGIFVVLRPALSEAGWALGAAQAGAFVVAQGVATVINFVVQRTVIFRVR</sequence>
<name>A0A1L7CVB3_9CORY</name>
<evidence type="ECO:0000256" key="2">
    <source>
        <dbReference type="ARBA" id="ARBA00009399"/>
    </source>
</evidence>
<accession>A0A1L7CVB3</accession>
<keyword evidence="5 6" id="KW-0472">Membrane</keyword>
<dbReference type="AlphaFoldDB" id="A0A1L7CVB3"/>
<dbReference type="Proteomes" id="UP000185469">
    <property type="component" value="Chromosome"/>
</dbReference>
<keyword evidence="4 6" id="KW-1133">Transmembrane helix</keyword>
<dbReference type="GO" id="GO:0000271">
    <property type="term" value="P:polysaccharide biosynthetic process"/>
    <property type="evidence" value="ECO:0007669"/>
    <property type="project" value="InterPro"/>
</dbReference>
<evidence type="ECO:0000256" key="4">
    <source>
        <dbReference type="ARBA" id="ARBA00022989"/>
    </source>
</evidence>
<evidence type="ECO:0000256" key="1">
    <source>
        <dbReference type="ARBA" id="ARBA00004141"/>
    </source>
</evidence>
<feature type="domain" description="GtrA/DPMS transmembrane" evidence="7">
    <location>
        <begin position="7"/>
        <end position="127"/>
    </location>
</feature>
<feature type="transmembrane region" description="Helical" evidence="6">
    <location>
        <begin position="100"/>
        <end position="121"/>
    </location>
</feature>
<organism evidence="8 9">
    <name type="scientific">Corynebacterium sphenisci DSM 44792</name>
    <dbReference type="NCBI Taxonomy" id="1437874"/>
    <lineage>
        <taxon>Bacteria</taxon>
        <taxon>Bacillati</taxon>
        <taxon>Actinomycetota</taxon>
        <taxon>Actinomycetes</taxon>
        <taxon>Mycobacteriales</taxon>
        <taxon>Corynebacteriaceae</taxon>
        <taxon>Corynebacterium</taxon>
    </lineage>
</organism>
<keyword evidence="3 6" id="KW-0812">Transmembrane</keyword>
<dbReference type="InterPro" id="IPR051401">
    <property type="entry name" value="GtrA_CellWall_Glycosyl"/>
</dbReference>
<dbReference type="GO" id="GO:0005886">
    <property type="term" value="C:plasma membrane"/>
    <property type="evidence" value="ECO:0007669"/>
    <property type="project" value="TreeGrafter"/>
</dbReference>
<proteinExistence type="inferred from homology"/>
<dbReference type="STRING" id="1437874.CSPHI_00400"/>
<dbReference type="InterPro" id="IPR007267">
    <property type="entry name" value="GtrA_DPMS_TM"/>
</dbReference>
<evidence type="ECO:0000259" key="7">
    <source>
        <dbReference type="Pfam" id="PF04138"/>
    </source>
</evidence>
<evidence type="ECO:0000313" key="9">
    <source>
        <dbReference type="Proteomes" id="UP000185469"/>
    </source>
</evidence>
<evidence type="ECO:0000256" key="5">
    <source>
        <dbReference type="ARBA" id="ARBA00023136"/>
    </source>
</evidence>
<dbReference type="PANTHER" id="PTHR38459">
    <property type="entry name" value="PROPHAGE BACTOPRENOL-LINKED GLUCOSE TRANSLOCASE HOMOLOG"/>
    <property type="match status" value="1"/>
</dbReference>
<feature type="transmembrane region" description="Helical" evidence="6">
    <location>
        <begin position="39"/>
        <end position="56"/>
    </location>
</feature>
<comment type="similarity">
    <text evidence="2">Belongs to the GtrA family.</text>
</comment>
<comment type="subcellular location">
    <subcellularLocation>
        <location evidence="1">Membrane</location>
        <topology evidence="1">Multi-pass membrane protein</topology>
    </subcellularLocation>
</comment>
<evidence type="ECO:0000313" key="8">
    <source>
        <dbReference type="EMBL" id="APT89809.1"/>
    </source>
</evidence>
<feature type="transmembrane region" description="Helical" evidence="6">
    <location>
        <begin position="7"/>
        <end position="27"/>
    </location>
</feature>
<reference evidence="8 9" key="1">
    <citation type="submission" date="2014-08" db="EMBL/GenBank/DDBJ databases">
        <title>Complete genome sequence of Corynebacterium sphenisci CECT 5990(T) (=DSM 44792(T)), isolated from healthy wild penguins.</title>
        <authorList>
            <person name="Ruckert C."/>
            <person name="Albersmeier A."/>
            <person name="Winkler A."/>
            <person name="Kalinowski J."/>
        </authorList>
    </citation>
    <scope>NUCLEOTIDE SEQUENCE [LARGE SCALE GENOMIC DNA]</scope>
    <source>
        <strain evidence="8 9">DSM 44792</strain>
    </source>
</reference>
<evidence type="ECO:0000256" key="3">
    <source>
        <dbReference type="ARBA" id="ARBA00022692"/>
    </source>
</evidence>
<dbReference type="PANTHER" id="PTHR38459:SF6">
    <property type="entry name" value="ARABINOGALACTAN BIOSYNTHESIS RECRUITING PROTEIN RV3789"/>
    <property type="match status" value="1"/>
</dbReference>
<dbReference type="KEGG" id="csph:CSPHI_00400"/>
<evidence type="ECO:0000256" key="6">
    <source>
        <dbReference type="SAM" id="Phobius"/>
    </source>
</evidence>
<dbReference type="EMBL" id="CP009248">
    <property type="protein sequence ID" value="APT89809.1"/>
    <property type="molecule type" value="Genomic_DNA"/>
</dbReference>
<dbReference type="Pfam" id="PF04138">
    <property type="entry name" value="GtrA_DPMS_TM"/>
    <property type="match status" value="1"/>
</dbReference>
<protein>
    <recommendedName>
        <fullName evidence="7">GtrA/DPMS transmembrane domain-containing protein</fullName>
    </recommendedName>
</protein>
<keyword evidence="9" id="KW-1185">Reference proteome</keyword>
<feature type="transmembrane region" description="Helical" evidence="6">
    <location>
        <begin position="68"/>
        <end position="88"/>
    </location>
</feature>
<gene>
    <name evidence="8" type="ORF">CSPHI_00400</name>
</gene>